<dbReference type="Gene3D" id="3.55.50.30">
    <property type="match status" value="1"/>
</dbReference>
<evidence type="ECO:0000256" key="6">
    <source>
        <dbReference type="ARBA" id="ARBA00023237"/>
    </source>
</evidence>
<evidence type="ECO:0000313" key="9">
    <source>
        <dbReference type="EMBL" id="GGC16722.1"/>
    </source>
</evidence>
<accession>A0ABQ1L106</accession>
<evidence type="ECO:0000259" key="8">
    <source>
        <dbReference type="Pfam" id="PF07715"/>
    </source>
</evidence>
<gene>
    <name evidence="9" type="ORF">GCM10011386_05690</name>
</gene>
<dbReference type="Gene3D" id="2.40.170.20">
    <property type="entry name" value="TonB-dependent receptor, beta-barrel domain"/>
    <property type="match status" value="1"/>
</dbReference>
<dbReference type="NCBIfam" id="TIGR04056">
    <property type="entry name" value="OMP_RagA_SusC"/>
    <property type="match status" value="1"/>
</dbReference>
<dbReference type="NCBIfam" id="TIGR04057">
    <property type="entry name" value="SusC_RagA_signa"/>
    <property type="match status" value="1"/>
</dbReference>
<sequence length="1272" mass="139795">MKIQLYGKAILWHMIRITFFYMVALLLGGGLLYADPADAQSLKQPIDLTIANKPITQVLRQIEQQTDIRFIYTNNLLDGAENVTLDVHRQPAADVLETLLSPLAIQYEEKDRGYVVLKRRAETQAMLALLSSISAKAPTHSIVIEQTSVTGKVVSAVDGQPLEGVTVTNKRTGLHAVTDGSGVYRITAIASDVLVFSFVGYKEREEAANPDLVIQLEETNTGLDEVVVVAYGTTKKRDLTGSISTVDSKVLTNQSNSTVSRALEGAAPGIQVSAVDGQPGVDMGIRVRGLGSASQNTSNALVVIDGVPAQNDNPLSTINPKDIENVTILKDAASTALYGSRGANGVVLITTKRGNKGVPRISFEGKTGVNQVGPYQFDKISDPKDIYEFAWLSIYNSVRYGVDGTGISKGYTTNVQNPNMSHEDAAEFASAHLFDYVGSTSNFQMNNLGNWMLYDVPGAVYTPKGSGASASATMSGAYLVNPDGKINPNAKLLYNENYDKYLLENRLRQEYNLSASGGSDRVNYFFSGGYLEDPSYIRGSAFERYNARANVDAQLFDWLKVGTNVGFSNRTTQSPATRFGRNPGSAVANVFRFINGQNQLTQLYARDQAGNIVMENGEKKVHVLAGDTYSPLGPTSSALSTTNILTVLDNDMDIRVSDDWNTRTYGQINFLQDFTFTVNFSLDKYNERRTRYWNSESGQAAGVGAFGKVFSTVTIMNTQQLLNYNKVSGLHSVEALLGHEYDSFNYELLNYNSSYELIDNFPSYVNFVGRYNGGTFSNPGGGLDIRRMESYFGRVNYIYNDKYYAQASIRRDGSSKFKLKDKRWGTFWSVGAGWRVNGESFMEDTKGWLDILKLRASYGVIGNQNGISNYSGYQTWGYGATYTETTSGTGIPASYTLTQNGYVNDQLTWENIHTLDGGIDFGLFGRIRGSFDFYDRTTENAIWSQPIAFSKGQSSISTNSAKLNNRGFEIDLSVDIIRNADWNWTVSTNGTHYKTILKAVPDGVGSDALDGNWTSGVDGWTAAGTGSVGNITYLRGINKDYFNMYLYKYGGVDQATGLPLFYHQVTEAEANAGLYPNYSVGESFTTTDYSLASRYEMGSALPNWIGGFSTTLRYKNFDLYGALAYQVGGKFLSTEYANNLYVSENPGSAISAELIGNTWTPENTSAKFPMVMYGNTYGNGSTIGSWMYTDMAMFSASYLSFKNITIGYTFPEAWLSKYKIGRLRIFASGDNLFMVTSHSGIDPRQSLVGGWEVGAFSYPTMRTFSGGINLEF</sequence>
<dbReference type="Pfam" id="PF07715">
    <property type="entry name" value="Plug"/>
    <property type="match status" value="1"/>
</dbReference>
<reference evidence="10" key="1">
    <citation type="journal article" date="2019" name="Int. J. Syst. Evol. Microbiol.">
        <title>The Global Catalogue of Microorganisms (GCM) 10K type strain sequencing project: providing services to taxonomists for standard genome sequencing and annotation.</title>
        <authorList>
            <consortium name="The Broad Institute Genomics Platform"/>
            <consortium name="The Broad Institute Genome Sequencing Center for Infectious Disease"/>
            <person name="Wu L."/>
            <person name="Ma J."/>
        </authorList>
    </citation>
    <scope>NUCLEOTIDE SEQUENCE [LARGE SCALE GENOMIC DNA]</scope>
    <source>
        <strain evidence="10">CGMCC 1.15342</strain>
    </source>
</reference>
<evidence type="ECO:0000256" key="3">
    <source>
        <dbReference type="ARBA" id="ARBA00022452"/>
    </source>
</evidence>
<dbReference type="InterPro" id="IPR023996">
    <property type="entry name" value="TonB-dep_OMP_SusC/RagA"/>
</dbReference>
<comment type="similarity">
    <text evidence="7">Belongs to the TonB-dependent receptor family.</text>
</comment>
<dbReference type="InterPro" id="IPR039426">
    <property type="entry name" value="TonB-dep_rcpt-like"/>
</dbReference>
<dbReference type="SUPFAM" id="SSF56935">
    <property type="entry name" value="Porins"/>
    <property type="match status" value="1"/>
</dbReference>
<dbReference type="EMBL" id="BMIK01000001">
    <property type="protein sequence ID" value="GGC16722.1"/>
    <property type="molecule type" value="Genomic_DNA"/>
</dbReference>
<keyword evidence="10" id="KW-1185">Reference proteome</keyword>
<keyword evidence="5 7" id="KW-0472">Membrane</keyword>
<dbReference type="InterPro" id="IPR008969">
    <property type="entry name" value="CarboxyPept-like_regulatory"/>
</dbReference>
<evidence type="ECO:0000256" key="4">
    <source>
        <dbReference type="ARBA" id="ARBA00022692"/>
    </source>
</evidence>
<proteinExistence type="inferred from homology"/>
<protein>
    <submittedName>
        <fullName evidence="9">SusC/RagA family TonB-linked outer membrane protein</fullName>
    </submittedName>
</protein>
<organism evidence="9 10">
    <name type="scientific">Parapedobacter defluvii</name>
    <dbReference type="NCBI Taxonomy" id="2045106"/>
    <lineage>
        <taxon>Bacteria</taxon>
        <taxon>Pseudomonadati</taxon>
        <taxon>Bacteroidota</taxon>
        <taxon>Sphingobacteriia</taxon>
        <taxon>Sphingobacteriales</taxon>
        <taxon>Sphingobacteriaceae</taxon>
        <taxon>Parapedobacter</taxon>
    </lineage>
</organism>
<dbReference type="InterPro" id="IPR037066">
    <property type="entry name" value="Plug_dom_sf"/>
</dbReference>
<comment type="subcellular location">
    <subcellularLocation>
        <location evidence="1 7">Cell outer membrane</location>
        <topology evidence="1 7">Multi-pass membrane protein</topology>
    </subcellularLocation>
</comment>
<dbReference type="PROSITE" id="PS52016">
    <property type="entry name" value="TONB_DEPENDENT_REC_3"/>
    <property type="match status" value="1"/>
</dbReference>
<dbReference type="InterPro" id="IPR023997">
    <property type="entry name" value="TonB-dep_OMP_SusC/RagA_CS"/>
</dbReference>
<keyword evidence="2 7" id="KW-0813">Transport</keyword>
<dbReference type="Gene3D" id="2.170.130.10">
    <property type="entry name" value="TonB-dependent receptor, plug domain"/>
    <property type="match status" value="1"/>
</dbReference>
<dbReference type="SUPFAM" id="SSF49464">
    <property type="entry name" value="Carboxypeptidase regulatory domain-like"/>
    <property type="match status" value="1"/>
</dbReference>
<keyword evidence="4 7" id="KW-0812">Transmembrane</keyword>
<dbReference type="RefSeq" id="WP_229717378.1">
    <property type="nucleotide sequence ID" value="NZ_BMIK01000001.1"/>
</dbReference>
<feature type="domain" description="TonB-dependent receptor plug" evidence="8">
    <location>
        <begin position="235"/>
        <end position="346"/>
    </location>
</feature>
<dbReference type="Proteomes" id="UP000597338">
    <property type="component" value="Unassembled WGS sequence"/>
</dbReference>
<keyword evidence="6 7" id="KW-0998">Cell outer membrane</keyword>
<evidence type="ECO:0000256" key="5">
    <source>
        <dbReference type="ARBA" id="ARBA00023136"/>
    </source>
</evidence>
<dbReference type="InterPro" id="IPR036942">
    <property type="entry name" value="Beta-barrel_TonB_sf"/>
</dbReference>
<dbReference type="InterPro" id="IPR012910">
    <property type="entry name" value="Plug_dom"/>
</dbReference>
<name>A0ABQ1L106_9SPHI</name>
<evidence type="ECO:0000256" key="7">
    <source>
        <dbReference type="PROSITE-ProRule" id="PRU01360"/>
    </source>
</evidence>
<comment type="caution">
    <text evidence="9">The sequence shown here is derived from an EMBL/GenBank/DDBJ whole genome shotgun (WGS) entry which is preliminary data.</text>
</comment>
<evidence type="ECO:0000256" key="2">
    <source>
        <dbReference type="ARBA" id="ARBA00022448"/>
    </source>
</evidence>
<keyword evidence="3 7" id="KW-1134">Transmembrane beta strand</keyword>
<evidence type="ECO:0000256" key="1">
    <source>
        <dbReference type="ARBA" id="ARBA00004571"/>
    </source>
</evidence>
<evidence type="ECO:0000313" key="10">
    <source>
        <dbReference type="Proteomes" id="UP000597338"/>
    </source>
</evidence>
<dbReference type="Pfam" id="PF13715">
    <property type="entry name" value="CarbopepD_reg_2"/>
    <property type="match status" value="1"/>
</dbReference>